<keyword evidence="1" id="KW-0812">Transmembrane</keyword>
<name>A0A8C5PSY5_9ANUR</name>
<dbReference type="SUPFAM" id="SSF56672">
    <property type="entry name" value="DNA/RNA polymerases"/>
    <property type="match status" value="1"/>
</dbReference>
<keyword evidence="1" id="KW-0472">Membrane</keyword>
<dbReference type="PANTHER" id="PTHR31635">
    <property type="entry name" value="REVERSE TRANSCRIPTASE DOMAIN-CONTAINING PROTEIN-RELATED"/>
    <property type="match status" value="1"/>
</dbReference>
<dbReference type="Pfam" id="PF03372">
    <property type="entry name" value="Exo_endo_phos"/>
    <property type="match status" value="1"/>
</dbReference>
<dbReference type="Proteomes" id="UP000694569">
    <property type="component" value="Unplaced"/>
</dbReference>
<evidence type="ECO:0000313" key="3">
    <source>
        <dbReference type="Ensembl" id="ENSLLEP00000027069.1"/>
    </source>
</evidence>
<dbReference type="InterPro" id="IPR043502">
    <property type="entry name" value="DNA/RNA_pol_sf"/>
</dbReference>
<dbReference type="Gene3D" id="3.60.10.10">
    <property type="entry name" value="Endonuclease/exonuclease/phosphatase"/>
    <property type="match status" value="1"/>
</dbReference>
<feature type="transmembrane region" description="Helical" evidence="1">
    <location>
        <begin position="873"/>
        <end position="889"/>
    </location>
</feature>
<dbReference type="InterPro" id="IPR005135">
    <property type="entry name" value="Endo/exonuclease/phosphatase"/>
</dbReference>
<proteinExistence type="predicted"/>
<keyword evidence="1" id="KW-1133">Transmembrane helix</keyword>
<evidence type="ECO:0000259" key="2">
    <source>
        <dbReference type="PROSITE" id="PS50878"/>
    </source>
</evidence>
<dbReference type="InterPro" id="IPR000477">
    <property type="entry name" value="RT_dom"/>
</dbReference>
<dbReference type="Ensembl" id="ENSLLET00000028118.1">
    <property type="protein sequence ID" value="ENSLLEP00000027069.1"/>
    <property type="gene ID" value="ENSLLEG00000017173.1"/>
</dbReference>
<evidence type="ECO:0000256" key="1">
    <source>
        <dbReference type="SAM" id="Phobius"/>
    </source>
</evidence>
<organism evidence="3 4">
    <name type="scientific">Leptobrachium leishanense</name>
    <name type="common">Leishan spiny toad</name>
    <dbReference type="NCBI Taxonomy" id="445787"/>
    <lineage>
        <taxon>Eukaryota</taxon>
        <taxon>Metazoa</taxon>
        <taxon>Chordata</taxon>
        <taxon>Craniata</taxon>
        <taxon>Vertebrata</taxon>
        <taxon>Euteleostomi</taxon>
        <taxon>Amphibia</taxon>
        <taxon>Batrachia</taxon>
        <taxon>Anura</taxon>
        <taxon>Pelobatoidea</taxon>
        <taxon>Megophryidae</taxon>
        <taxon>Leptobrachium</taxon>
    </lineage>
</organism>
<dbReference type="OrthoDB" id="8021537at2759"/>
<dbReference type="AlphaFoldDB" id="A0A8C5PSY5"/>
<evidence type="ECO:0000313" key="4">
    <source>
        <dbReference type="Proteomes" id="UP000694569"/>
    </source>
</evidence>
<dbReference type="GO" id="GO:0003824">
    <property type="term" value="F:catalytic activity"/>
    <property type="evidence" value="ECO:0007669"/>
    <property type="project" value="InterPro"/>
</dbReference>
<protein>
    <recommendedName>
        <fullName evidence="2">Reverse transcriptase domain-containing protein</fullName>
    </recommendedName>
</protein>
<dbReference type="CDD" id="cd09076">
    <property type="entry name" value="L1-EN"/>
    <property type="match status" value="1"/>
</dbReference>
<dbReference type="Pfam" id="PF00078">
    <property type="entry name" value="RVT_1"/>
    <property type="match status" value="1"/>
</dbReference>
<dbReference type="GeneTree" id="ENSGT00940000165023"/>
<dbReference type="SUPFAM" id="SSF56219">
    <property type="entry name" value="DNase I-like"/>
    <property type="match status" value="1"/>
</dbReference>
<reference evidence="3" key="2">
    <citation type="submission" date="2025-09" db="UniProtKB">
        <authorList>
            <consortium name="Ensembl"/>
        </authorList>
    </citation>
    <scope>IDENTIFICATION</scope>
</reference>
<dbReference type="PROSITE" id="PS50878">
    <property type="entry name" value="RT_POL"/>
    <property type="match status" value="1"/>
</dbReference>
<keyword evidence="4" id="KW-1185">Reference proteome</keyword>
<accession>A0A8C5PSY5</accession>
<dbReference type="PANTHER" id="PTHR31635:SF196">
    <property type="entry name" value="REVERSE TRANSCRIPTASE DOMAIN-CONTAINING PROTEIN-RELATED"/>
    <property type="match status" value="1"/>
</dbReference>
<dbReference type="InterPro" id="IPR036691">
    <property type="entry name" value="Endo/exonu/phosph_ase_sf"/>
</dbReference>
<dbReference type="CDD" id="cd01650">
    <property type="entry name" value="RT_nLTR_like"/>
    <property type="match status" value="1"/>
</dbReference>
<reference evidence="3" key="1">
    <citation type="submission" date="2025-08" db="UniProtKB">
        <authorList>
            <consortium name="Ensembl"/>
        </authorList>
    </citation>
    <scope>IDENTIFICATION</scope>
</reference>
<sequence length="933" mass="106488">MANLNLISMNIRGLNMPAKRSKALAEFQRLKGDIIFVQETHFREGSAPGFRNARYPTGYFSNFGETKSRGVAILFARHVPFTLQDVVTDPQGRFLMVKGMLGNTKLTFVNVYLPNRLQTKCLRKVLRRLSEFQEGFVVLGGDCNVSLDMPADCVQGGVCSSLRVQFRKLLSADHLMDCWRLSNPAVKDYTFYSHAFKKYSRIDYFFVEHRALEMVRSCKIGPITWSDHAPLLLSLALPNLVRTENAWRLNESLLSDPMTRAEVTASLENYFLENDTDDVTPATVWEAHKCVLRGAFIQLGSRRKKERTARTEELLREITALELTHKSDLDPESFRQLVLLRADLAKLTNAQVARALTLTKYAYYTQGNKCGRLLARALKKQYQATFIPKLRTSTGSEVNTTRDIAEAFHAYYQTLYNMDKSRVPEHIVDSFLAKTIKTTLLRNVSRQLDNPLTLEEFMEALKLTPLGKSPGPDGFTVLYYRTFRSILGPRFVKAFNSISDTFPIPPVTLLASISVIPKPDRDPLDCANYRPISLINVDLKLFTKILALRLKPLLTSVIHRDQTGFVPGREALDNTIRTVSLIHHASRMDQPLLVLSVDAEKAFDRVDWSYLFRMLERMGFGDRWCLWLRALYDCPQARVRVNGRQSTPLMIHNGTRQGCPLSPLLFLLYLEPLLQAIRDNPAIRGVTVPGQELKVAAFADDLLFTLTDPLSSMSALMTELDVFAAFLGYKINVLKSEFLGVNLSRVVTESIRHTYGMRWVPEGLKYLGIRLSSELDKLFQLNYVSLLQQIKGDLRNWNLPHISWLGRINVLRLNVLPRLLYLFQTLPITVPQTFFSDLRQTFTGYVWRGKRARISYSELTRPVGRGGLGLPHAYFYYLAAFFSILYGLAKGTMGKLWKMCYRQELLGHCPPCPGSRHRWQTWGFGHTRCWAHC</sequence>
<feature type="domain" description="Reverse transcriptase" evidence="2">
    <location>
        <begin position="497"/>
        <end position="771"/>
    </location>
</feature>